<evidence type="ECO:0000256" key="8">
    <source>
        <dbReference type="ARBA" id="ARBA00022990"/>
    </source>
</evidence>
<feature type="compositionally biased region" description="Polar residues" evidence="16">
    <location>
        <begin position="895"/>
        <end position="921"/>
    </location>
</feature>
<dbReference type="GO" id="GO:0008270">
    <property type="term" value="F:zinc ion binding"/>
    <property type="evidence" value="ECO:0007669"/>
    <property type="project" value="UniProtKB-KW"/>
</dbReference>
<feature type="compositionally biased region" description="Polar residues" evidence="16">
    <location>
        <begin position="50"/>
        <end position="61"/>
    </location>
</feature>
<dbReference type="InterPro" id="IPR002893">
    <property type="entry name" value="Znf_MYND"/>
</dbReference>
<feature type="compositionally biased region" description="Polar residues" evidence="16">
    <location>
        <begin position="750"/>
        <end position="766"/>
    </location>
</feature>
<evidence type="ECO:0000256" key="4">
    <source>
        <dbReference type="ARBA" id="ARBA00022723"/>
    </source>
</evidence>
<dbReference type="InterPro" id="IPR057053">
    <property type="entry name" value="MYND_ZMYND11_ZMYD8"/>
</dbReference>
<evidence type="ECO:0000256" key="11">
    <source>
        <dbReference type="ARBA" id="ARBA00023163"/>
    </source>
</evidence>
<evidence type="ECO:0000256" key="2">
    <source>
        <dbReference type="ARBA" id="ARBA00004286"/>
    </source>
</evidence>
<dbReference type="PROSITE" id="PS01360">
    <property type="entry name" value="ZF_MYND_1"/>
    <property type="match status" value="1"/>
</dbReference>
<dbReference type="PROSITE" id="PS01359">
    <property type="entry name" value="ZF_PHD_1"/>
    <property type="match status" value="1"/>
</dbReference>
<keyword evidence="5 14" id="KW-0863">Zinc-finger</keyword>
<dbReference type="SUPFAM" id="SSF47370">
    <property type="entry name" value="Bromodomain"/>
    <property type="match status" value="1"/>
</dbReference>
<dbReference type="Gene3D" id="1.20.920.10">
    <property type="entry name" value="Bromodomain-like"/>
    <property type="match status" value="1"/>
</dbReference>
<dbReference type="InterPro" id="IPR001965">
    <property type="entry name" value="Znf_PHD"/>
</dbReference>
<dbReference type="GO" id="GO:0005634">
    <property type="term" value="C:nucleus"/>
    <property type="evidence" value="ECO:0007669"/>
    <property type="project" value="UniProtKB-SubCell"/>
</dbReference>
<feature type="compositionally biased region" description="Basic and acidic residues" evidence="16">
    <location>
        <begin position="623"/>
        <end position="636"/>
    </location>
</feature>
<proteinExistence type="predicted"/>
<feature type="region of interest" description="Disordered" evidence="16">
    <location>
        <begin position="690"/>
        <end position="713"/>
    </location>
</feature>
<dbReference type="Pfam" id="PF23460">
    <property type="entry name" value="ZMYND8_CC"/>
    <property type="match status" value="1"/>
</dbReference>
<evidence type="ECO:0000256" key="1">
    <source>
        <dbReference type="ARBA" id="ARBA00004123"/>
    </source>
</evidence>
<feature type="compositionally biased region" description="Polar residues" evidence="16">
    <location>
        <begin position="950"/>
        <end position="959"/>
    </location>
</feature>
<comment type="caution">
    <text evidence="21">The sequence shown here is derived from an EMBL/GenBank/DDBJ whole genome shotgun (WGS) entry which is preliminary data.</text>
</comment>
<dbReference type="PANTHER" id="PTHR46453">
    <property type="entry name" value="PROTEIN KINASE C-BINDING PROTEIN 1"/>
    <property type="match status" value="1"/>
</dbReference>
<dbReference type="GO" id="GO:0005737">
    <property type="term" value="C:cytoplasm"/>
    <property type="evidence" value="ECO:0007669"/>
    <property type="project" value="TreeGrafter"/>
</dbReference>
<feature type="domain" description="PHD-type" evidence="18">
    <location>
        <begin position="126"/>
        <end position="171"/>
    </location>
</feature>
<accession>A0AAE0TJK3</accession>
<dbReference type="InterPro" id="IPR019786">
    <property type="entry name" value="Zinc_finger_PHD-type_CS"/>
</dbReference>
<protein>
    <recommendedName>
        <fullName evidence="23">Protein kinase C-binding protein 1</fullName>
    </recommendedName>
</protein>
<feature type="compositionally biased region" description="Polar residues" evidence="16">
    <location>
        <begin position="608"/>
        <end position="619"/>
    </location>
</feature>
<dbReference type="Gene3D" id="3.30.40.10">
    <property type="entry name" value="Zinc/RING finger domain, C3HC4 (zinc finger)"/>
    <property type="match status" value="1"/>
</dbReference>
<dbReference type="CDD" id="cd15538">
    <property type="entry name" value="PHD_PRKCBP1"/>
    <property type="match status" value="1"/>
</dbReference>
<dbReference type="InterPro" id="IPR013083">
    <property type="entry name" value="Znf_RING/FYVE/PHD"/>
</dbReference>
<dbReference type="PROSITE" id="PS00633">
    <property type="entry name" value="BROMODOMAIN_1"/>
    <property type="match status" value="1"/>
</dbReference>
<evidence type="ECO:0000256" key="13">
    <source>
        <dbReference type="PROSITE-ProRule" id="PRU00035"/>
    </source>
</evidence>
<reference evidence="21" key="1">
    <citation type="journal article" date="2021" name="Genome Biol. Evol.">
        <title>A High-Quality Reference Genome for a Parasitic Bivalve with Doubly Uniparental Inheritance (Bivalvia: Unionida).</title>
        <authorList>
            <person name="Smith C.H."/>
        </authorList>
    </citation>
    <scope>NUCLEOTIDE SEQUENCE</scope>
    <source>
        <strain evidence="21">CHS0354</strain>
    </source>
</reference>
<dbReference type="GO" id="GO:0005694">
    <property type="term" value="C:chromosome"/>
    <property type="evidence" value="ECO:0007669"/>
    <property type="project" value="UniProtKB-SubCell"/>
</dbReference>
<dbReference type="Pfam" id="PF00439">
    <property type="entry name" value="Bromodomain"/>
    <property type="match status" value="1"/>
</dbReference>
<keyword evidence="9" id="KW-0805">Transcription regulation</keyword>
<feature type="domain" description="Bromo" evidence="17">
    <location>
        <begin position="203"/>
        <end position="273"/>
    </location>
</feature>
<dbReference type="InterPro" id="IPR056987">
    <property type="entry name" value="ZMYND8_CC"/>
</dbReference>
<dbReference type="CDD" id="cd20160">
    <property type="entry name" value="PWWP_PRKCBP1"/>
    <property type="match status" value="1"/>
</dbReference>
<evidence type="ECO:0000256" key="14">
    <source>
        <dbReference type="PROSITE-ProRule" id="PRU00134"/>
    </source>
</evidence>
<feature type="compositionally biased region" description="Basic and acidic residues" evidence="16">
    <location>
        <begin position="569"/>
        <end position="601"/>
    </location>
</feature>
<dbReference type="InterPro" id="IPR000313">
    <property type="entry name" value="PWWP_dom"/>
</dbReference>
<sequence length="1373" mass="153851">MQKSQNMKGKYSPRKPIRQRSLDRKDKKNERRDSEPRLGGKSSAAGIRTRLSTGSIHMNGTTTISVARETEAIAKQIAKESQQGTSAGKRRLGSAGVSESSGTQNPPPKKRKIGRNDGSGEDNRNDYFCWLCHREGMVVCCELCPRVYHTKCLGLDSDLPQDWVCPECEKVMRAECVDTRSKAMGMITLDTLCMLLKYALERMQHQGAVPFTKPVDLSVVPNYTDYIFNPMDLGILEKNIKKKVYGCTEAFLADAKWILHNCIIYNGTHHKLSSSAKMIIKICKHEMNEIELCPDCYLNSCIRKNDEWFSEPCRTPHTLVWAKLKGYPFWPAKVLREVDGEVDVRFFGAHDRSWVPPSQCFLLSKAIPTALQKGKKNSGLDQAMKELDLHIEKLKKKFGKFEYAPFRTPYDRNNCYKPIQLKPGKSIIKRALSSSISSSKMFRKGLPKRVVLSLSTENQMGSPSAKQTVLSRTASALKNKYSSFVPKKVSLVIGGKSIASHERETKETETKENIVDKLKQKLKEMNDMEDVDVENDSDKPQVVIENVESDELIESVAKIQENNMELGESTEKDDVVKASKDRTEDKMEHSDDSKIDEIDGKVRKKNSIQESVVENLNSESTEEICKRRSKNDELAASKEEHAVVSLSKPNFEQSLQKTIDECKAKLGLSSDEEIPEAVREVFEDILDDSGRDSSLMENKNISRLGDSSDTEKENVRAVTVLKVTTSQKTSIINDSSESKIDMHNKEIHSGQGQKVASVNKDSSNAMCGQKNPVSSSDISQSLDSSKINSFCESTDKSRDESKDFSCIKATAESSITKNTPESTSILIQDSQIREIVRKKVSSKTTSVHSEEETSLVMEVDESDSENDDLNRLLIDLEGETKIIKNRPVIAKDNSKQGQETKLTVESPDSTQDKNGVQINPRSKSEKEKMVRQSASSKWPEKGKETKAFTGVSSSATNTLSDEEDTDVVIVEKPNQNSEPKSKSEDILCKFSEKLMQSIQKMFGELSEELQSHESSQKMSDKASAELEKATWGHKVQLSELKHNFELTLSEMKQAWGAEKLRITAQVTRGCEKEKEKAVKETKKKQWCASCGKEAIFYCCWNTSYCDYPCQQEHWPTHMPNCLQASQQQSQASQTQHEASSKKTSKDQQSSGTVQDKTKTSGGGSNRSSPCSSGGSKNLGTRSSPIDLDADEYRRRVRDDLTASMQRPQEERSTDIHRLQNILPHSSPNPFQSMTSPLNTPQFRQQPQQQSTPVMSLSQPVMLSQPLTAQFGTQMSTSNSSAHQVMLSNTQGNPYITQIPMPIQMPRPNNNILQPHPILHPGRGQQLMYPMQIQSQQPQFSNQGNLINGPVLFAQSGQPQPRALIQNFTSRPPF</sequence>
<feature type="region of interest" description="Disordered" evidence="16">
    <location>
        <begin position="77"/>
        <end position="119"/>
    </location>
</feature>
<dbReference type="PROSITE" id="PS50812">
    <property type="entry name" value="PWWP"/>
    <property type="match status" value="1"/>
</dbReference>
<dbReference type="InterPro" id="IPR018359">
    <property type="entry name" value="Bromodomain_CS"/>
</dbReference>
<gene>
    <name evidence="21" type="ORF">CHS0354_018075</name>
</gene>
<dbReference type="SMART" id="SM00297">
    <property type="entry name" value="BROMO"/>
    <property type="match status" value="1"/>
</dbReference>
<feature type="region of interest" description="Disordered" evidence="16">
    <location>
        <begin position="888"/>
        <end position="965"/>
    </location>
</feature>
<dbReference type="SUPFAM" id="SSF57903">
    <property type="entry name" value="FYVE/PHD zinc finger"/>
    <property type="match status" value="1"/>
</dbReference>
<dbReference type="GO" id="GO:0003714">
    <property type="term" value="F:transcription corepressor activity"/>
    <property type="evidence" value="ECO:0007669"/>
    <property type="project" value="TreeGrafter"/>
</dbReference>
<feature type="compositionally biased region" description="Low complexity" evidence="16">
    <location>
        <begin position="1165"/>
        <end position="1175"/>
    </location>
</feature>
<dbReference type="InterPro" id="IPR001487">
    <property type="entry name" value="Bromodomain"/>
</dbReference>
<evidence type="ECO:0000256" key="5">
    <source>
        <dbReference type="ARBA" id="ARBA00022771"/>
    </source>
</evidence>
<evidence type="ECO:0000256" key="7">
    <source>
        <dbReference type="ARBA" id="ARBA00022853"/>
    </source>
</evidence>
<dbReference type="SUPFAM" id="SSF144232">
    <property type="entry name" value="HIT/MYND zinc finger-like"/>
    <property type="match status" value="1"/>
</dbReference>
<dbReference type="SMART" id="SM00249">
    <property type="entry name" value="PHD"/>
    <property type="match status" value="1"/>
</dbReference>
<keyword evidence="8" id="KW-0007">Acetylation</keyword>
<name>A0AAE0TJK3_9BIVA</name>
<feature type="domain" description="MYND-type" evidence="20">
    <location>
        <begin position="1087"/>
        <end position="1121"/>
    </location>
</feature>
<feature type="region of interest" description="Disordered" evidence="16">
    <location>
        <begin position="1"/>
        <end position="61"/>
    </location>
</feature>
<dbReference type="SMART" id="SM00293">
    <property type="entry name" value="PWWP"/>
    <property type="match status" value="1"/>
</dbReference>
<dbReference type="CDD" id="cd05508">
    <property type="entry name" value="Bromo_RACK7"/>
    <property type="match status" value="1"/>
</dbReference>
<feature type="region of interest" description="Disordered" evidence="16">
    <location>
        <begin position="566"/>
        <end position="636"/>
    </location>
</feature>
<feature type="compositionally biased region" description="Basic and acidic residues" evidence="16">
    <location>
        <begin position="736"/>
        <end position="748"/>
    </location>
</feature>
<dbReference type="PROSITE" id="PS50865">
    <property type="entry name" value="ZF_MYND_2"/>
    <property type="match status" value="1"/>
</dbReference>
<dbReference type="SUPFAM" id="SSF63748">
    <property type="entry name" value="Tudor/PWWP/MBT"/>
    <property type="match status" value="1"/>
</dbReference>
<keyword evidence="6" id="KW-0862">Zinc</keyword>
<dbReference type="Proteomes" id="UP001195483">
    <property type="component" value="Unassembled WGS sequence"/>
</dbReference>
<dbReference type="InterPro" id="IPR036427">
    <property type="entry name" value="Bromodomain-like_sf"/>
</dbReference>
<comment type="subcellular location">
    <subcellularLocation>
        <location evidence="2">Chromosome</location>
    </subcellularLocation>
    <subcellularLocation>
        <location evidence="1">Nucleus</location>
    </subcellularLocation>
</comment>
<evidence type="ECO:0000256" key="12">
    <source>
        <dbReference type="ARBA" id="ARBA00023242"/>
    </source>
</evidence>
<feature type="region of interest" description="Disordered" evidence="16">
    <location>
        <begin position="1128"/>
        <end position="1192"/>
    </location>
</feature>
<dbReference type="Pfam" id="PF00855">
    <property type="entry name" value="PWWP"/>
    <property type="match status" value="1"/>
</dbReference>
<evidence type="ECO:0000259" key="19">
    <source>
        <dbReference type="PROSITE" id="PS50812"/>
    </source>
</evidence>
<dbReference type="PROSITE" id="PS50014">
    <property type="entry name" value="BROMODOMAIN_2"/>
    <property type="match status" value="1"/>
</dbReference>
<evidence type="ECO:0000256" key="6">
    <source>
        <dbReference type="ARBA" id="ARBA00022833"/>
    </source>
</evidence>
<organism evidence="21 22">
    <name type="scientific">Potamilus streckersoni</name>
    <dbReference type="NCBI Taxonomy" id="2493646"/>
    <lineage>
        <taxon>Eukaryota</taxon>
        <taxon>Metazoa</taxon>
        <taxon>Spiralia</taxon>
        <taxon>Lophotrochozoa</taxon>
        <taxon>Mollusca</taxon>
        <taxon>Bivalvia</taxon>
        <taxon>Autobranchia</taxon>
        <taxon>Heteroconchia</taxon>
        <taxon>Palaeoheterodonta</taxon>
        <taxon>Unionida</taxon>
        <taxon>Unionoidea</taxon>
        <taxon>Unionidae</taxon>
        <taxon>Ambleminae</taxon>
        <taxon>Lampsilini</taxon>
        <taxon>Potamilus</taxon>
    </lineage>
</organism>
<keyword evidence="3" id="KW-0158">Chromosome</keyword>
<keyword evidence="10 13" id="KW-0103">Bromodomain</keyword>
<keyword evidence="12" id="KW-0539">Nucleus</keyword>
<keyword evidence="22" id="KW-1185">Reference proteome</keyword>
<evidence type="ECO:0000256" key="9">
    <source>
        <dbReference type="ARBA" id="ARBA00023015"/>
    </source>
</evidence>
<keyword evidence="4" id="KW-0479">Metal-binding</keyword>
<dbReference type="Pfam" id="PF24324">
    <property type="entry name" value="MYND_ZMYND11_ZMYD8"/>
    <property type="match status" value="1"/>
</dbReference>
<dbReference type="GO" id="GO:0140006">
    <property type="term" value="F:histone H3 reader activity"/>
    <property type="evidence" value="ECO:0007669"/>
    <property type="project" value="UniProtKB-ARBA"/>
</dbReference>
<feature type="compositionally biased region" description="Polar residues" evidence="16">
    <location>
        <begin position="695"/>
        <end position="707"/>
    </location>
</feature>
<dbReference type="Gene3D" id="2.30.30.140">
    <property type="match status" value="1"/>
</dbReference>
<feature type="compositionally biased region" description="Basic and acidic residues" evidence="16">
    <location>
        <begin position="20"/>
        <end position="38"/>
    </location>
</feature>
<dbReference type="EMBL" id="JAEAOA010001119">
    <property type="protein sequence ID" value="KAK3611559.1"/>
    <property type="molecule type" value="Genomic_DNA"/>
</dbReference>
<dbReference type="InterPro" id="IPR019787">
    <property type="entry name" value="Znf_PHD-finger"/>
</dbReference>
<keyword evidence="11" id="KW-0804">Transcription</keyword>
<feature type="domain" description="PWWP" evidence="19">
    <location>
        <begin position="316"/>
        <end position="366"/>
    </location>
</feature>
<evidence type="ECO:0000256" key="16">
    <source>
        <dbReference type="SAM" id="MobiDB-lite"/>
    </source>
</evidence>
<dbReference type="FunFam" id="6.10.140.2220:FF:000002">
    <property type="entry name" value="Protein kinase C-binding protein 1 isoform C"/>
    <property type="match status" value="1"/>
</dbReference>
<evidence type="ECO:0000259" key="17">
    <source>
        <dbReference type="PROSITE" id="PS50014"/>
    </source>
</evidence>
<reference evidence="21" key="2">
    <citation type="journal article" date="2021" name="Genome Biol. Evol.">
        <title>Developing a high-quality reference genome for a parasitic bivalve with doubly uniparental inheritance (Bivalvia: Unionida).</title>
        <authorList>
            <person name="Smith C.H."/>
        </authorList>
    </citation>
    <scope>NUCLEOTIDE SEQUENCE</scope>
    <source>
        <strain evidence="21">CHS0354</strain>
        <tissue evidence="21">Mantle</tissue>
    </source>
</reference>
<feature type="region of interest" description="Disordered" evidence="16">
    <location>
        <begin position="734"/>
        <end position="781"/>
    </location>
</feature>
<dbReference type="InterPro" id="IPR011011">
    <property type="entry name" value="Znf_FYVE_PHD"/>
</dbReference>
<evidence type="ECO:0000313" key="22">
    <source>
        <dbReference type="Proteomes" id="UP001195483"/>
    </source>
</evidence>
<dbReference type="PANTHER" id="PTHR46453:SF5">
    <property type="entry name" value="PROTEIN KINASE C-BINDING PROTEIN 1 ISOFORM X1"/>
    <property type="match status" value="1"/>
</dbReference>
<dbReference type="PRINTS" id="PR00503">
    <property type="entry name" value="BROMODOMAIN"/>
</dbReference>
<keyword evidence="7" id="KW-0156">Chromatin regulator</keyword>
<evidence type="ECO:0000259" key="20">
    <source>
        <dbReference type="PROSITE" id="PS50865"/>
    </source>
</evidence>
<feature type="compositionally biased region" description="Low complexity" evidence="16">
    <location>
        <begin position="1128"/>
        <end position="1137"/>
    </location>
</feature>
<evidence type="ECO:0000259" key="18">
    <source>
        <dbReference type="PROSITE" id="PS50016"/>
    </source>
</evidence>
<evidence type="ECO:0000313" key="21">
    <source>
        <dbReference type="EMBL" id="KAK3611559.1"/>
    </source>
</evidence>
<evidence type="ECO:0000256" key="15">
    <source>
        <dbReference type="SAM" id="Coils"/>
    </source>
</evidence>
<evidence type="ECO:0008006" key="23">
    <source>
        <dbReference type="Google" id="ProtNLM"/>
    </source>
</evidence>
<dbReference type="InterPro" id="IPR037967">
    <property type="entry name" value="ZMYND8_Bromo_dom"/>
</dbReference>
<evidence type="ECO:0000256" key="3">
    <source>
        <dbReference type="ARBA" id="ARBA00022454"/>
    </source>
</evidence>
<feature type="region of interest" description="Disordered" evidence="16">
    <location>
        <begin position="843"/>
        <end position="866"/>
    </location>
</feature>
<feature type="coiled-coil region" evidence="15">
    <location>
        <begin position="501"/>
        <end position="531"/>
    </location>
</feature>
<dbReference type="PROSITE" id="PS50016">
    <property type="entry name" value="ZF_PHD_2"/>
    <property type="match status" value="1"/>
</dbReference>
<keyword evidence="15" id="KW-0175">Coiled coil</keyword>
<evidence type="ECO:0000256" key="10">
    <source>
        <dbReference type="ARBA" id="ARBA00023117"/>
    </source>
</evidence>
<reference evidence="21" key="3">
    <citation type="submission" date="2023-05" db="EMBL/GenBank/DDBJ databases">
        <authorList>
            <person name="Smith C.H."/>
        </authorList>
    </citation>
    <scope>NUCLEOTIDE SEQUENCE</scope>
    <source>
        <strain evidence="21">CHS0354</strain>
        <tissue evidence="21">Mantle</tissue>
    </source>
</reference>
<dbReference type="InterPro" id="IPR044075">
    <property type="entry name" value="PRKCBP1_PHD"/>
</dbReference>
<dbReference type="Gene3D" id="6.10.140.2220">
    <property type="match status" value="1"/>
</dbReference>